<accession>A0A165Y3N9</accession>
<dbReference type="Proteomes" id="UP000076577">
    <property type="component" value="Unassembled WGS sequence"/>
</dbReference>
<dbReference type="PATRIC" id="fig|989403.3.peg.2773"/>
<name>A0A165Y3N9_9HYPH</name>
<gene>
    <name evidence="1" type="ORF">PsAD2_02593</name>
</gene>
<evidence type="ECO:0000313" key="1">
    <source>
        <dbReference type="EMBL" id="KZL18409.1"/>
    </source>
</evidence>
<comment type="caution">
    <text evidence="1">The sequence shown here is derived from an EMBL/GenBank/DDBJ whole genome shotgun (WGS) entry which is preliminary data.</text>
</comment>
<organism evidence="1 2">
    <name type="scientific">Pseudovibrio axinellae</name>
    <dbReference type="NCBI Taxonomy" id="989403"/>
    <lineage>
        <taxon>Bacteria</taxon>
        <taxon>Pseudomonadati</taxon>
        <taxon>Pseudomonadota</taxon>
        <taxon>Alphaproteobacteria</taxon>
        <taxon>Hyphomicrobiales</taxon>
        <taxon>Stappiaceae</taxon>
        <taxon>Pseudovibrio</taxon>
    </lineage>
</organism>
<evidence type="ECO:0000313" key="2">
    <source>
        <dbReference type="Proteomes" id="UP000076577"/>
    </source>
</evidence>
<dbReference type="EMBL" id="LMCB01000021">
    <property type="protein sequence ID" value="KZL18409.1"/>
    <property type="molecule type" value="Genomic_DNA"/>
</dbReference>
<reference evidence="1 2" key="1">
    <citation type="journal article" date="2016" name="Front. Microbiol.">
        <title>Comparative Genomic Analysis Reveals a Diverse Repertoire of Genes Involved in Prokaryote-Eukaryote Interactions within the Pseudovibrio Genus.</title>
        <authorList>
            <person name="Romano S."/>
            <person name="Fernandez-Guerra A."/>
            <person name="Reen F.J."/>
            <person name="Glockner F.O."/>
            <person name="Crowley S.P."/>
            <person name="O'Sullivan O."/>
            <person name="Cotter P.D."/>
            <person name="Adams C."/>
            <person name="Dobson A.D."/>
            <person name="O'Gara F."/>
        </authorList>
    </citation>
    <scope>NUCLEOTIDE SEQUENCE [LARGE SCALE GENOMIC DNA]</scope>
    <source>
        <strain evidence="1 2">Ad2</strain>
    </source>
</reference>
<dbReference type="RefSeq" id="WP_139201474.1">
    <property type="nucleotide sequence ID" value="NZ_FOFM01000053.1"/>
</dbReference>
<dbReference type="STRING" id="989403.SAMN05421798_1532"/>
<sequence>MREPMLTPIHDFVLNPASDGSASLRHGGSDNTFQVYGTSICAQYRFGDHFLVFLQDLSSLDEGVGVFFLSQGDLLDFAQTTQIGLNGDLEDIQITQPDTISFSFPDHMRWRVRCHTRSRPGLHIPTPYTFWERRHMLRSWFTLGRIN</sequence>
<dbReference type="AlphaFoldDB" id="A0A165Y3N9"/>
<keyword evidence="2" id="KW-1185">Reference proteome</keyword>
<protein>
    <submittedName>
        <fullName evidence="1">Uncharacterized protein</fullName>
    </submittedName>
</protein>
<proteinExistence type="predicted"/>